<dbReference type="GO" id="GO:0046688">
    <property type="term" value="P:response to copper ion"/>
    <property type="evidence" value="ECO:0007669"/>
    <property type="project" value="InterPro"/>
</dbReference>
<keyword evidence="15" id="KW-1185">Reference proteome</keyword>
<feature type="transmembrane region" description="Helical" evidence="9">
    <location>
        <begin position="220"/>
        <end position="238"/>
    </location>
</feature>
<dbReference type="InterPro" id="IPR014755">
    <property type="entry name" value="Cu-Rt/internalin_Ig-like"/>
</dbReference>
<dbReference type="GO" id="GO:0042597">
    <property type="term" value="C:periplasmic space"/>
    <property type="evidence" value="ECO:0007669"/>
    <property type="project" value="InterPro"/>
</dbReference>
<organism evidence="13 15">
    <name type="scientific">Bosea thiooxidans</name>
    <dbReference type="NCBI Taxonomy" id="53254"/>
    <lineage>
        <taxon>Bacteria</taxon>
        <taxon>Pseudomonadati</taxon>
        <taxon>Pseudomonadota</taxon>
        <taxon>Alphaproteobacteria</taxon>
        <taxon>Hyphomicrobiales</taxon>
        <taxon>Boseaceae</taxon>
        <taxon>Bosea</taxon>
    </lineage>
</organism>
<evidence type="ECO:0000256" key="4">
    <source>
        <dbReference type="ARBA" id="ARBA00022723"/>
    </source>
</evidence>
<dbReference type="EMBL" id="FUYX01000005">
    <property type="protein sequence ID" value="SKB79574.1"/>
    <property type="molecule type" value="Genomic_DNA"/>
</dbReference>
<dbReference type="InterPro" id="IPR014756">
    <property type="entry name" value="Ig_E-set"/>
</dbReference>
<evidence type="ECO:0000313" key="15">
    <source>
        <dbReference type="Proteomes" id="UP000051562"/>
    </source>
</evidence>
<evidence type="ECO:0000256" key="3">
    <source>
        <dbReference type="ARBA" id="ARBA00022692"/>
    </source>
</evidence>
<name>A0A0Q3KP35_9HYPH</name>
<dbReference type="InterPro" id="IPR007348">
    <property type="entry name" value="CopC_dom"/>
</dbReference>
<dbReference type="GO" id="GO:0006825">
    <property type="term" value="P:copper ion transport"/>
    <property type="evidence" value="ECO:0007669"/>
    <property type="project" value="InterPro"/>
</dbReference>
<dbReference type="RefSeq" id="WP_055727225.1">
    <property type="nucleotide sequence ID" value="NZ_FUYX01000005.1"/>
</dbReference>
<accession>A0A0Q3KP35</accession>
<feature type="transmembrane region" description="Helical" evidence="9">
    <location>
        <begin position="277"/>
        <end position="296"/>
    </location>
</feature>
<feature type="domain" description="Copper resistance protein D" evidence="12">
    <location>
        <begin position="308"/>
        <end position="405"/>
    </location>
</feature>
<dbReference type="GO" id="GO:0005507">
    <property type="term" value="F:copper ion binding"/>
    <property type="evidence" value="ECO:0007669"/>
    <property type="project" value="InterPro"/>
</dbReference>
<feature type="domain" description="CopC" evidence="11">
    <location>
        <begin position="26"/>
        <end position="117"/>
    </location>
</feature>
<dbReference type="PANTHER" id="PTHR34820">
    <property type="entry name" value="INNER MEMBRANE PROTEIN YEBZ"/>
    <property type="match status" value="1"/>
</dbReference>
<dbReference type="EMBL" id="LMAR01000023">
    <property type="protein sequence ID" value="KQK31459.1"/>
    <property type="molecule type" value="Genomic_DNA"/>
</dbReference>
<dbReference type="PANTHER" id="PTHR34820:SF4">
    <property type="entry name" value="INNER MEMBRANE PROTEIN YEBZ"/>
    <property type="match status" value="1"/>
</dbReference>
<dbReference type="AlphaFoldDB" id="A0A0Q3KP35"/>
<keyword evidence="2" id="KW-1003">Cell membrane</keyword>
<evidence type="ECO:0000256" key="1">
    <source>
        <dbReference type="ARBA" id="ARBA00004651"/>
    </source>
</evidence>
<feature type="transmembrane region" description="Helical" evidence="9">
    <location>
        <begin position="173"/>
        <end position="200"/>
    </location>
</feature>
<feature type="chain" id="PRO_5014520472" evidence="10">
    <location>
        <begin position="26"/>
        <end position="527"/>
    </location>
</feature>
<dbReference type="Pfam" id="PF04234">
    <property type="entry name" value="CopC"/>
    <property type="match status" value="1"/>
</dbReference>
<feature type="transmembrane region" description="Helical" evidence="9">
    <location>
        <begin position="317"/>
        <end position="341"/>
    </location>
</feature>
<reference evidence="14 16" key="2">
    <citation type="submission" date="2017-02" db="EMBL/GenBank/DDBJ databases">
        <authorList>
            <person name="Peterson S.W."/>
        </authorList>
    </citation>
    <scope>NUCLEOTIDE SEQUENCE [LARGE SCALE GENOMIC DNA]</scope>
    <source>
        <strain evidence="14 16">DSM 9653</strain>
    </source>
</reference>
<feature type="transmembrane region" description="Helical" evidence="9">
    <location>
        <begin position="136"/>
        <end position="161"/>
    </location>
</feature>
<dbReference type="Proteomes" id="UP000190130">
    <property type="component" value="Unassembled WGS sequence"/>
</dbReference>
<feature type="signal peptide" evidence="10">
    <location>
        <begin position="1"/>
        <end position="25"/>
    </location>
</feature>
<comment type="subcellular location">
    <subcellularLocation>
        <location evidence="1">Cell membrane</location>
        <topology evidence="1">Multi-pass membrane protein</topology>
    </subcellularLocation>
</comment>
<dbReference type="InterPro" id="IPR032694">
    <property type="entry name" value="CopC/D"/>
</dbReference>
<evidence type="ECO:0000256" key="9">
    <source>
        <dbReference type="SAM" id="Phobius"/>
    </source>
</evidence>
<dbReference type="Proteomes" id="UP000051562">
    <property type="component" value="Unassembled WGS sequence"/>
</dbReference>
<dbReference type="GO" id="GO:0005886">
    <property type="term" value="C:plasma membrane"/>
    <property type="evidence" value="ECO:0007669"/>
    <property type="project" value="UniProtKB-SubCell"/>
</dbReference>
<dbReference type="InterPro" id="IPR008457">
    <property type="entry name" value="Cu-R_CopD_dom"/>
</dbReference>
<keyword evidence="7" id="KW-0186">Copper</keyword>
<feature type="transmembrane region" description="Helical" evidence="9">
    <location>
        <begin position="386"/>
        <end position="407"/>
    </location>
</feature>
<dbReference type="SUPFAM" id="SSF81296">
    <property type="entry name" value="E set domains"/>
    <property type="match status" value="1"/>
</dbReference>
<dbReference type="Gene3D" id="2.60.40.1220">
    <property type="match status" value="1"/>
</dbReference>
<keyword evidence="6 9" id="KW-1133">Transmembrane helix</keyword>
<dbReference type="Pfam" id="PF05425">
    <property type="entry name" value="CopD"/>
    <property type="match status" value="1"/>
</dbReference>
<gene>
    <name evidence="13" type="ORF">ARD30_03390</name>
    <name evidence="14" type="ORF">SAMN05660750_02403</name>
</gene>
<evidence type="ECO:0000313" key="14">
    <source>
        <dbReference type="EMBL" id="SKB79574.1"/>
    </source>
</evidence>
<evidence type="ECO:0000256" key="7">
    <source>
        <dbReference type="ARBA" id="ARBA00023008"/>
    </source>
</evidence>
<keyword evidence="8 9" id="KW-0472">Membrane</keyword>
<reference evidence="13 15" key="1">
    <citation type="submission" date="2015-10" db="EMBL/GenBank/DDBJ databases">
        <title>Draft genome of Bosea thiooxidans.</title>
        <authorList>
            <person name="Wang X."/>
        </authorList>
    </citation>
    <scope>NUCLEOTIDE SEQUENCE [LARGE SCALE GENOMIC DNA]</scope>
    <source>
        <strain evidence="13 15">CGMCC 9174</strain>
    </source>
</reference>
<evidence type="ECO:0000259" key="11">
    <source>
        <dbReference type="Pfam" id="PF04234"/>
    </source>
</evidence>
<sequence length="527" mass="55412">MSLRSAGIALLALLLALLPPCEADAHGSLISSEPADGLLLDAAPDAIVLTFDEATELTALRLTAPDGSYKDAGPEPDRLVSHRLALPRSTLQGTHVLSWRAVSEDGHPIGGAVVFSVGHVSAEPGMEAETWRPVAWALWLARLAVAAGTAFGIGSVAFVLLLAAGRWPGRLRVIVTGFLVAGVLGAFASIGLQGLDLIGAGLVRLGDPALWWAGLSRTPQGTSGVVVALAFVAAGFGVRNRSRASALAALSLSGVAFAASGHAALASPRWLMQPAVFLHATAMTLWLGALLPLAALARRGQDALDIPLRRFSELIPYGLVILFGSGLALALVQLGSVPALWQNTYGQVFLVKLGLLAAVLAFAFFNRRLTPPALAGDPGARRRLATSAAAETLLSFSVLGAVGLWRFTVPPRSLPTPVPDATLSLAEGEFSARLRVRPPRAGKVRVLIEEIRNGPGRIDPKELVVTVEKPSFALGPFRKIVARNGSGEFAPIDLFLPMDGIWVVRLDVLLDDYRQVSLRDILTLDAA</sequence>
<evidence type="ECO:0000256" key="10">
    <source>
        <dbReference type="SAM" id="SignalP"/>
    </source>
</evidence>
<evidence type="ECO:0000256" key="6">
    <source>
        <dbReference type="ARBA" id="ARBA00022989"/>
    </source>
</evidence>
<evidence type="ECO:0000313" key="16">
    <source>
        <dbReference type="Proteomes" id="UP000190130"/>
    </source>
</evidence>
<feature type="transmembrane region" description="Helical" evidence="9">
    <location>
        <begin position="245"/>
        <end position="265"/>
    </location>
</feature>
<dbReference type="STRING" id="53254.SAMN05660750_02403"/>
<protein>
    <submittedName>
        <fullName evidence="14">Copper transport protein</fullName>
    </submittedName>
</protein>
<feature type="transmembrane region" description="Helical" evidence="9">
    <location>
        <begin position="347"/>
        <end position="365"/>
    </location>
</feature>
<evidence type="ECO:0000256" key="5">
    <source>
        <dbReference type="ARBA" id="ARBA00022729"/>
    </source>
</evidence>
<proteinExistence type="predicted"/>
<keyword evidence="4" id="KW-0479">Metal-binding</keyword>
<evidence type="ECO:0000313" key="13">
    <source>
        <dbReference type="EMBL" id="KQK31459.1"/>
    </source>
</evidence>
<evidence type="ECO:0000259" key="12">
    <source>
        <dbReference type="Pfam" id="PF05425"/>
    </source>
</evidence>
<evidence type="ECO:0000256" key="2">
    <source>
        <dbReference type="ARBA" id="ARBA00022475"/>
    </source>
</evidence>
<keyword evidence="3 9" id="KW-0812">Transmembrane</keyword>
<keyword evidence="5 10" id="KW-0732">Signal</keyword>
<dbReference type="OrthoDB" id="8374223at2"/>
<evidence type="ECO:0000256" key="8">
    <source>
        <dbReference type="ARBA" id="ARBA00023136"/>
    </source>
</evidence>